<proteinExistence type="predicted"/>
<dbReference type="OrthoDB" id="21502at2759"/>
<keyword evidence="1" id="KW-1133">Transmembrane helix</keyword>
<keyword evidence="3" id="KW-1185">Reference proteome</keyword>
<dbReference type="AlphaFoldDB" id="A0A3E2H976"/>
<comment type="caution">
    <text evidence="2">The sequence shown here is derived from an EMBL/GenBank/DDBJ whole genome shotgun (WGS) entry which is preliminary data.</text>
</comment>
<dbReference type="Pfam" id="PF02458">
    <property type="entry name" value="Transferase"/>
    <property type="match status" value="1"/>
</dbReference>
<feature type="non-terminal residue" evidence="2">
    <location>
        <position position="1"/>
    </location>
</feature>
<reference evidence="2 3" key="1">
    <citation type="submission" date="2018-05" db="EMBL/GenBank/DDBJ databases">
        <title>Draft genome sequence of Scytalidium lignicola DSM 105466, a ubiquitous saprotrophic fungus.</title>
        <authorList>
            <person name="Buettner E."/>
            <person name="Gebauer A.M."/>
            <person name="Hofrichter M."/>
            <person name="Liers C."/>
            <person name="Kellner H."/>
        </authorList>
    </citation>
    <scope>NUCLEOTIDE SEQUENCE [LARGE SCALE GENOMIC DNA]</scope>
    <source>
        <strain evidence="2 3">DSM 105466</strain>
    </source>
</reference>
<evidence type="ECO:0000256" key="1">
    <source>
        <dbReference type="SAM" id="Phobius"/>
    </source>
</evidence>
<feature type="non-terminal residue" evidence="2">
    <location>
        <position position="594"/>
    </location>
</feature>
<evidence type="ECO:0000313" key="3">
    <source>
        <dbReference type="Proteomes" id="UP000258309"/>
    </source>
</evidence>
<organism evidence="2 3">
    <name type="scientific">Scytalidium lignicola</name>
    <name type="common">Hyphomycete</name>
    <dbReference type="NCBI Taxonomy" id="5539"/>
    <lineage>
        <taxon>Eukaryota</taxon>
        <taxon>Fungi</taxon>
        <taxon>Dikarya</taxon>
        <taxon>Ascomycota</taxon>
        <taxon>Pezizomycotina</taxon>
        <taxon>Leotiomycetes</taxon>
        <taxon>Leotiomycetes incertae sedis</taxon>
        <taxon>Scytalidium</taxon>
    </lineage>
</organism>
<dbReference type="OMA" id="CVIPTHH"/>
<keyword evidence="1" id="KW-0472">Membrane</keyword>
<accession>A0A3E2H976</accession>
<keyword evidence="1" id="KW-0812">Transmembrane</keyword>
<name>A0A3E2H976_SCYLI</name>
<dbReference type="EMBL" id="NCSJ02000120">
    <property type="protein sequence ID" value="RFU29702.1"/>
    <property type="molecule type" value="Genomic_DNA"/>
</dbReference>
<dbReference type="STRING" id="5539.A0A3E2H976"/>
<feature type="transmembrane region" description="Helical" evidence="1">
    <location>
        <begin position="505"/>
        <end position="525"/>
    </location>
</feature>
<gene>
    <name evidence="2" type="ORF">B7463_g6642</name>
</gene>
<dbReference type="Gene3D" id="3.30.559.10">
    <property type="entry name" value="Chloramphenicol acetyltransferase-like domain"/>
    <property type="match status" value="2"/>
</dbReference>
<evidence type="ECO:0000313" key="2">
    <source>
        <dbReference type="EMBL" id="RFU29702.1"/>
    </source>
</evidence>
<protein>
    <submittedName>
        <fullName evidence="2">Uncharacterized protein</fullName>
    </submittedName>
</protein>
<dbReference type="Proteomes" id="UP000258309">
    <property type="component" value="Unassembled WGS sequence"/>
</dbReference>
<sequence length="594" mass="64976">MPSGSQRGTAPPIVKGDRIVPMHLFDDTTANNNVLLSVTLRFDKILHPERIHSALVHLLQIGEWRKLGGRLRRHNTGKLEIHIPESFTKTRPAVRYYHENFDSNINDHPIASQLPRAGRLAKTTDNIWNSFGSLTIPPGGPQKLADYLSRDEPQLSLRINSFRDATLVSWNFLHNLTDGQGIGIILKAWSDVIAGKEAQVPDKIGAFEDAFARFGNTIPKEQLQFADKLAGLESKPSISGNAWDALVSAKSQPKSIFLQKRVINKIKQEAVADLTARGFPPEAALNSDPSKPFLSEGDVLVSWLSRHALAELAPSTPQAVTIINSYDTRDRVPSAFAAFDSDGKSPIYVGNATLRGHIYVSSSLVTEAPLGEFSAAVRTQLVKQTTPEQIHARVAVDCNILNSAEGARASFIEAGSTRIFFTNWSKAHLYEKADFSAAVVQPDAGDGGSKPGLVSYIHTQAIGVGNLPLNVFQISGKDREGNYWIEGCMTVQAWESLERDLEQGLVAFISPVIVIVFLFVVRDQLNVNHVSMNRKNEPQNCIPCLADAAALVHDSSTTVMQSLVGGAMNYRCQIQSAIISNESIYSRGFSHAAL</sequence>
<dbReference type="InterPro" id="IPR023213">
    <property type="entry name" value="CAT-like_dom_sf"/>
</dbReference>